<keyword evidence="4" id="KW-1003">Cell membrane</keyword>
<dbReference type="AlphaFoldDB" id="A0A2T5MBL4"/>
<keyword evidence="12" id="KW-1185">Reference proteome</keyword>
<keyword evidence="5 10" id="KW-0812">Transmembrane</keyword>
<feature type="transmembrane region" description="Helical" evidence="10">
    <location>
        <begin position="405"/>
        <end position="422"/>
    </location>
</feature>
<dbReference type="EMBL" id="QANS01000008">
    <property type="protein sequence ID" value="PTU29118.1"/>
    <property type="molecule type" value="Genomic_DNA"/>
</dbReference>
<keyword evidence="6 10" id="KW-1133">Transmembrane helix</keyword>
<feature type="transmembrane region" description="Helical" evidence="10">
    <location>
        <begin position="157"/>
        <end position="181"/>
    </location>
</feature>
<feature type="transmembrane region" description="Helical" evidence="10">
    <location>
        <begin position="351"/>
        <end position="374"/>
    </location>
</feature>
<evidence type="ECO:0000256" key="8">
    <source>
        <dbReference type="ARBA" id="ARBA00023136"/>
    </source>
</evidence>
<evidence type="ECO:0000256" key="7">
    <source>
        <dbReference type="ARBA" id="ARBA00023065"/>
    </source>
</evidence>
<name>A0A2T5MBL4_9GAMM</name>
<evidence type="ECO:0000256" key="6">
    <source>
        <dbReference type="ARBA" id="ARBA00022989"/>
    </source>
</evidence>
<evidence type="ECO:0000313" key="12">
    <source>
        <dbReference type="Proteomes" id="UP000244248"/>
    </source>
</evidence>
<evidence type="ECO:0000256" key="4">
    <source>
        <dbReference type="ARBA" id="ARBA00022475"/>
    </source>
</evidence>
<dbReference type="OrthoDB" id="9780160at2"/>
<comment type="subcellular location">
    <subcellularLocation>
        <location evidence="1">Cell inner membrane</location>
        <topology evidence="1">Multi-pass membrane protein</topology>
    </subcellularLocation>
</comment>
<organism evidence="11 12">
    <name type="scientific">Stenotrophobium rhamnosiphilum</name>
    <dbReference type="NCBI Taxonomy" id="2029166"/>
    <lineage>
        <taxon>Bacteria</taxon>
        <taxon>Pseudomonadati</taxon>
        <taxon>Pseudomonadota</taxon>
        <taxon>Gammaproteobacteria</taxon>
        <taxon>Nevskiales</taxon>
        <taxon>Nevskiaceae</taxon>
        <taxon>Stenotrophobium</taxon>
    </lineage>
</organism>
<evidence type="ECO:0000256" key="3">
    <source>
        <dbReference type="ARBA" id="ARBA00022449"/>
    </source>
</evidence>
<dbReference type="RefSeq" id="WP_107941650.1">
    <property type="nucleotide sequence ID" value="NZ_QANS01000008.1"/>
</dbReference>
<feature type="transmembrane region" description="Helical" evidence="10">
    <location>
        <begin position="47"/>
        <end position="71"/>
    </location>
</feature>
<evidence type="ECO:0000256" key="9">
    <source>
        <dbReference type="ARBA" id="ARBA00031636"/>
    </source>
</evidence>
<dbReference type="GO" id="GO:0006811">
    <property type="term" value="P:monoatomic ion transport"/>
    <property type="evidence" value="ECO:0007669"/>
    <property type="project" value="UniProtKB-KW"/>
</dbReference>
<evidence type="ECO:0000313" key="11">
    <source>
        <dbReference type="EMBL" id="PTU29118.1"/>
    </source>
</evidence>
<evidence type="ECO:0000256" key="10">
    <source>
        <dbReference type="SAM" id="Phobius"/>
    </source>
</evidence>
<feature type="transmembrane region" description="Helical" evidence="10">
    <location>
        <begin position="381"/>
        <end position="399"/>
    </location>
</feature>
<dbReference type="GO" id="GO:0015297">
    <property type="term" value="F:antiporter activity"/>
    <property type="evidence" value="ECO:0007669"/>
    <property type="project" value="UniProtKB-KW"/>
</dbReference>
<accession>A0A2T5MBL4</accession>
<feature type="transmembrane region" description="Helical" evidence="10">
    <location>
        <begin position="12"/>
        <end position="35"/>
    </location>
</feature>
<dbReference type="CDD" id="cd13133">
    <property type="entry name" value="MATE_like_7"/>
    <property type="match status" value="1"/>
</dbReference>
<dbReference type="GO" id="GO:0005886">
    <property type="term" value="C:plasma membrane"/>
    <property type="evidence" value="ECO:0007669"/>
    <property type="project" value="UniProtKB-SubCell"/>
</dbReference>
<keyword evidence="7" id="KW-0406">Ion transport</keyword>
<proteinExistence type="predicted"/>
<evidence type="ECO:0000256" key="1">
    <source>
        <dbReference type="ARBA" id="ARBA00004429"/>
    </source>
</evidence>
<comment type="caution">
    <text evidence="11">The sequence shown here is derived from an EMBL/GenBank/DDBJ whole genome shotgun (WGS) entry which is preliminary data.</text>
</comment>
<feature type="transmembrane region" description="Helical" evidence="10">
    <location>
        <begin position="193"/>
        <end position="211"/>
    </location>
</feature>
<dbReference type="PANTHER" id="PTHR43298">
    <property type="entry name" value="MULTIDRUG RESISTANCE PROTEIN NORM-RELATED"/>
    <property type="match status" value="1"/>
</dbReference>
<dbReference type="PANTHER" id="PTHR43298:SF2">
    <property type="entry name" value="FMN_FAD EXPORTER YEEO-RELATED"/>
    <property type="match status" value="1"/>
</dbReference>
<keyword evidence="2" id="KW-0813">Transport</keyword>
<dbReference type="InterPro" id="IPR050222">
    <property type="entry name" value="MATE_MdtK"/>
</dbReference>
<keyword evidence="3" id="KW-0050">Antiport</keyword>
<sequence length="441" mass="47527">MESNRNREVLKLALPIIGGMVSQNLLNLADAWMVGSLGPSALAATGLANFLNFMAVAAITGISPAVQAIAARRAGEGRIGETAVSLNGGLMLSLMIGIPLTVIFILLAPAIFRAMNNDPAVVEQGTEYLQWRLVAVAAIGMNFSFRGYWSAMKMTRIYMITLIDMHILNVIFSYSLIHGLFGLPAMGVKGAGIGTTMAIMVGTAIYFWMASRHAKPNGFLERLPTGIEFRSLLKLGLPSAIQQLLFAGGFTVLFWIIGHIGTAELAVSNVLVTISLTAVLPGIGFGIAAATLCGQALGRGDAVDAKRWAWDVYRVSLWLFVPLAAIMLLFPSPVLSLFVHGDAMLIEIGRLPLQMVGINILLDALGLIMMQALLGVGASRLVMIVAVGLQWLVFLPVAYLLGPVYSMGLMSIWIAMGIYRLLQTVIFTRAWQREGWTHLKV</sequence>
<dbReference type="NCBIfam" id="TIGR00797">
    <property type="entry name" value="matE"/>
    <property type="match status" value="1"/>
</dbReference>
<feature type="transmembrane region" description="Helical" evidence="10">
    <location>
        <begin position="232"/>
        <end position="258"/>
    </location>
</feature>
<dbReference type="PIRSF" id="PIRSF006603">
    <property type="entry name" value="DinF"/>
    <property type="match status" value="1"/>
</dbReference>
<dbReference type="Pfam" id="PF01554">
    <property type="entry name" value="MatE"/>
    <property type="match status" value="2"/>
</dbReference>
<feature type="transmembrane region" description="Helical" evidence="10">
    <location>
        <begin position="128"/>
        <end position="145"/>
    </location>
</feature>
<dbReference type="GO" id="GO:0042910">
    <property type="term" value="F:xenobiotic transmembrane transporter activity"/>
    <property type="evidence" value="ECO:0007669"/>
    <property type="project" value="InterPro"/>
</dbReference>
<dbReference type="InterPro" id="IPR048279">
    <property type="entry name" value="MdtK-like"/>
</dbReference>
<keyword evidence="8 10" id="KW-0472">Membrane</keyword>
<evidence type="ECO:0000256" key="5">
    <source>
        <dbReference type="ARBA" id="ARBA00022692"/>
    </source>
</evidence>
<protein>
    <recommendedName>
        <fullName evidence="9">Multidrug-efflux transporter</fullName>
    </recommendedName>
</protein>
<evidence type="ECO:0000256" key="2">
    <source>
        <dbReference type="ARBA" id="ARBA00022448"/>
    </source>
</evidence>
<gene>
    <name evidence="11" type="ORF">CJD38_17350</name>
</gene>
<feature type="transmembrane region" description="Helical" evidence="10">
    <location>
        <begin position="315"/>
        <end position="339"/>
    </location>
</feature>
<feature type="transmembrane region" description="Helical" evidence="10">
    <location>
        <begin position="270"/>
        <end position="294"/>
    </location>
</feature>
<dbReference type="InterPro" id="IPR002528">
    <property type="entry name" value="MATE_fam"/>
</dbReference>
<feature type="transmembrane region" description="Helical" evidence="10">
    <location>
        <begin position="83"/>
        <end position="108"/>
    </location>
</feature>
<dbReference type="Proteomes" id="UP000244248">
    <property type="component" value="Unassembled WGS sequence"/>
</dbReference>
<reference evidence="11 12" key="1">
    <citation type="submission" date="2018-04" db="EMBL/GenBank/DDBJ databases">
        <title>Novel species isolated from glacier.</title>
        <authorList>
            <person name="Liu Q."/>
            <person name="Xin Y.-H."/>
        </authorList>
    </citation>
    <scope>NUCLEOTIDE SEQUENCE [LARGE SCALE GENOMIC DNA]</scope>
    <source>
        <strain evidence="11 12">GT1R17</strain>
    </source>
</reference>